<sequence>TRPAGTGGPGVHIVATDDAPDFPVRPAVEVTREAATPDYPPQLRVTVTNGSEESVSVGEGRAIVFAYVTDDSGDLMLLPAGEQYPAEADCWRLTEGIAVTEEYRVVDLAPGESVSQLVDLYGTAGGDGCLPVGEYRFETTYSLVDEDGSSEAGRGVEWGFSLTLE</sequence>
<dbReference type="Proteomes" id="UP001596328">
    <property type="component" value="Unassembled WGS sequence"/>
</dbReference>
<evidence type="ECO:0000313" key="1">
    <source>
        <dbReference type="EMBL" id="MFC6726502.1"/>
    </source>
</evidence>
<reference evidence="1 2" key="1">
    <citation type="journal article" date="2019" name="Int. J. Syst. Evol. Microbiol.">
        <title>The Global Catalogue of Microorganisms (GCM) 10K type strain sequencing project: providing services to taxonomists for standard genome sequencing and annotation.</title>
        <authorList>
            <consortium name="The Broad Institute Genomics Platform"/>
            <consortium name="The Broad Institute Genome Sequencing Center for Infectious Disease"/>
            <person name="Wu L."/>
            <person name="Ma J."/>
        </authorList>
    </citation>
    <scope>NUCLEOTIDE SEQUENCE [LARGE SCALE GENOMIC DNA]</scope>
    <source>
        <strain evidence="1 2">NBRC 111368</strain>
    </source>
</reference>
<proteinExistence type="predicted"/>
<comment type="caution">
    <text evidence="1">The sequence shown here is derived from an EMBL/GenBank/DDBJ whole genome shotgun (WGS) entry which is preliminary data.</text>
</comment>
<name>A0ABD5S666_9EURY</name>
<gene>
    <name evidence="1" type="ORF">ACFQE1_19470</name>
</gene>
<dbReference type="AlphaFoldDB" id="A0ABD5S666"/>
<evidence type="ECO:0000313" key="2">
    <source>
        <dbReference type="Proteomes" id="UP001596328"/>
    </source>
</evidence>
<keyword evidence="2" id="KW-1185">Reference proteome</keyword>
<accession>A0ABD5S666</accession>
<evidence type="ECO:0008006" key="3">
    <source>
        <dbReference type="Google" id="ProtNLM"/>
    </source>
</evidence>
<feature type="non-terminal residue" evidence="1">
    <location>
        <position position="1"/>
    </location>
</feature>
<organism evidence="1 2">
    <name type="scientific">Halobium palmae</name>
    <dbReference type="NCBI Taxonomy" id="1776492"/>
    <lineage>
        <taxon>Archaea</taxon>
        <taxon>Methanobacteriati</taxon>
        <taxon>Methanobacteriota</taxon>
        <taxon>Stenosarchaea group</taxon>
        <taxon>Halobacteria</taxon>
        <taxon>Halobacteriales</taxon>
        <taxon>Haloferacaceae</taxon>
        <taxon>Halobium</taxon>
    </lineage>
</organism>
<protein>
    <recommendedName>
        <fullName evidence="3">Intracellular proteinase inhibitor</fullName>
    </recommendedName>
</protein>
<dbReference type="EMBL" id="JBHSWU010001163">
    <property type="protein sequence ID" value="MFC6726502.1"/>
    <property type="molecule type" value="Genomic_DNA"/>
</dbReference>